<gene>
    <name evidence="2" type="ORF">MNBD_GAMMA03-867</name>
</gene>
<sequence>MVINGDSIDDLVIGVPRGNNSKGAFYILYGSADGITINDSIFEKNLGDGEALDEMGYAITIADFGNGNQLAVGIPGDDSENDFNDAGSVEVFSFFNNDIIFKNSFESQ</sequence>
<dbReference type="Pfam" id="PF01839">
    <property type="entry name" value="FG-GAP"/>
    <property type="match status" value="1"/>
</dbReference>
<proteinExistence type="predicted"/>
<evidence type="ECO:0000256" key="1">
    <source>
        <dbReference type="ARBA" id="ARBA00022729"/>
    </source>
</evidence>
<accession>A0A3B0VVN2</accession>
<reference evidence="2" key="1">
    <citation type="submission" date="2018-06" db="EMBL/GenBank/DDBJ databases">
        <authorList>
            <person name="Zhirakovskaya E."/>
        </authorList>
    </citation>
    <scope>NUCLEOTIDE SEQUENCE</scope>
</reference>
<dbReference type="SUPFAM" id="SSF69318">
    <property type="entry name" value="Integrin alpha N-terminal domain"/>
    <property type="match status" value="1"/>
</dbReference>
<dbReference type="InterPro" id="IPR028994">
    <property type="entry name" value="Integrin_alpha_N"/>
</dbReference>
<dbReference type="InterPro" id="IPR013517">
    <property type="entry name" value="FG-GAP"/>
</dbReference>
<evidence type="ECO:0000313" key="2">
    <source>
        <dbReference type="EMBL" id="VAW44410.1"/>
    </source>
</evidence>
<dbReference type="EMBL" id="UOFC01000005">
    <property type="protein sequence ID" value="VAW44410.1"/>
    <property type="molecule type" value="Genomic_DNA"/>
</dbReference>
<name>A0A3B0VVN2_9ZZZZ</name>
<organism evidence="2">
    <name type="scientific">hydrothermal vent metagenome</name>
    <dbReference type="NCBI Taxonomy" id="652676"/>
    <lineage>
        <taxon>unclassified sequences</taxon>
        <taxon>metagenomes</taxon>
        <taxon>ecological metagenomes</taxon>
    </lineage>
</organism>
<evidence type="ECO:0008006" key="3">
    <source>
        <dbReference type="Google" id="ProtNLM"/>
    </source>
</evidence>
<dbReference type="AlphaFoldDB" id="A0A3B0VVN2"/>
<protein>
    <recommendedName>
        <fullName evidence="3">RTX toxins and related Ca2+-binding proteins</fullName>
    </recommendedName>
</protein>
<keyword evidence="1" id="KW-0732">Signal</keyword>
<dbReference type="Gene3D" id="2.130.10.130">
    <property type="entry name" value="Integrin alpha, N-terminal"/>
    <property type="match status" value="1"/>
</dbReference>